<accession>A0A9J6AYM8</accession>
<feature type="compositionally biased region" description="Polar residues" evidence="1">
    <location>
        <begin position="74"/>
        <end position="93"/>
    </location>
</feature>
<dbReference type="EMBL" id="JACXVP010000001">
    <property type="protein sequence ID" value="KAG5629622.1"/>
    <property type="molecule type" value="Genomic_DNA"/>
</dbReference>
<organism evidence="2 3">
    <name type="scientific">Solanum commersonii</name>
    <name type="common">Commerson's wild potato</name>
    <name type="synonym">Commerson's nightshade</name>
    <dbReference type="NCBI Taxonomy" id="4109"/>
    <lineage>
        <taxon>Eukaryota</taxon>
        <taxon>Viridiplantae</taxon>
        <taxon>Streptophyta</taxon>
        <taxon>Embryophyta</taxon>
        <taxon>Tracheophyta</taxon>
        <taxon>Spermatophyta</taxon>
        <taxon>Magnoliopsida</taxon>
        <taxon>eudicotyledons</taxon>
        <taxon>Gunneridae</taxon>
        <taxon>Pentapetalae</taxon>
        <taxon>asterids</taxon>
        <taxon>lamiids</taxon>
        <taxon>Solanales</taxon>
        <taxon>Solanaceae</taxon>
        <taxon>Solanoideae</taxon>
        <taxon>Solaneae</taxon>
        <taxon>Solanum</taxon>
    </lineage>
</organism>
<evidence type="ECO:0000256" key="1">
    <source>
        <dbReference type="SAM" id="MobiDB-lite"/>
    </source>
</evidence>
<name>A0A9J6AYM8_SOLCO</name>
<comment type="caution">
    <text evidence="2">The sequence shown here is derived from an EMBL/GenBank/DDBJ whole genome shotgun (WGS) entry which is preliminary data.</text>
</comment>
<dbReference type="Proteomes" id="UP000824120">
    <property type="component" value="Chromosome 1"/>
</dbReference>
<protein>
    <submittedName>
        <fullName evidence="2">Uncharacterized protein</fullName>
    </submittedName>
</protein>
<feature type="compositionally biased region" description="Basic and acidic residues" evidence="1">
    <location>
        <begin position="58"/>
        <end position="73"/>
    </location>
</feature>
<dbReference type="AlphaFoldDB" id="A0A9J6AYM8"/>
<feature type="region of interest" description="Disordered" evidence="1">
    <location>
        <begin position="45"/>
        <end position="93"/>
    </location>
</feature>
<evidence type="ECO:0000313" key="3">
    <source>
        <dbReference type="Proteomes" id="UP000824120"/>
    </source>
</evidence>
<gene>
    <name evidence="2" type="ORF">H5410_001339</name>
</gene>
<reference evidence="2 3" key="1">
    <citation type="submission" date="2020-09" db="EMBL/GenBank/DDBJ databases">
        <title>De no assembly of potato wild relative species, Solanum commersonii.</title>
        <authorList>
            <person name="Cho K."/>
        </authorList>
    </citation>
    <scope>NUCLEOTIDE SEQUENCE [LARGE SCALE GENOMIC DNA]</scope>
    <source>
        <strain evidence="2">LZ3.2</strain>
        <tissue evidence="2">Leaf</tissue>
    </source>
</reference>
<evidence type="ECO:0000313" key="2">
    <source>
        <dbReference type="EMBL" id="KAG5629622.1"/>
    </source>
</evidence>
<proteinExistence type="predicted"/>
<keyword evidence="3" id="KW-1185">Reference proteome</keyword>
<sequence length="93" mass="10514">MMLLRFGISVMQWISVKLLRISSLLRDGDPSDEFQQLQTAARRTIYRMTKTTTAPSSNRRDPRQPAVAGDEKQQQPTSNMSGKLQQQTTSTTV</sequence>